<accession>A0A401J6H6</accession>
<reference evidence="4 5" key="1">
    <citation type="submission" date="2014-12" db="EMBL/GenBank/DDBJ databases">
        <title>Whole genome sequencing of Sphingobium xenophagum OW59.</title>
        <authorList>
            <person name="Ohta Y."/>
            <person name="Nishi S."/>
            <person name="Hatada Y."/>
        </authorList>
    </citation>
    <scope>NUCLEOTIDE SEQUENCE [LARGE SCALE GENOMIC DNA]</scope>
    <source>
        <strain evidence="4 5">OW59</strain>
    </source>
</reference>
<dbReference type="PANTHER" id="PTHR34142:SF1">
    <property type="entry name" value="GLYCOSIDE HYDROLASE FAMILY 5 DOMAIN-CONTAINING PROTEIN"/>
    <property type="match status" value="1"/>
</dbReference>
<dbReference type="InterPro" id="IPR018087">
    <property type="entry name" value="Glyco_hydro_5_CS"/>
</dbReference>
<dbReference type="PANTHER" id="PTHR34142">
    <property type="entry name" value="ENDO-BETA-1,4-GLUCANASE A"/>
    <property type="match status" value="1"/>
</dbReference>
<gene>
    <name evidence="4" type="ORF">MBESOW_P3429</name>
</gene>
<dbReference type="InterPro" id="IPR001547">
    <property type="entry name" value="Glyco_hydro_5"/>
</dbReference>
<dbReference type="EMBL" id="BBQY01000028">
    <property type="protein sequence ID" value="GBH32190.1"/>
    <property type="molecule type" value="Genomic_DNA"/>
</dbReference>
<evidence type="ECO:0000313" key="4">
    <source>
        <dbReference type="EMBL" id="GBH32190.1"/>
    </source>
</evidence>
<dbReference type="Gene3D" id="3.20.20.80">
    <property type="entry name" value="Glycosidases"/>
    <property type="match status" value="1"/>
</dbReference>
<keyword evidence="1" id="KW-0378">Hydrolase</keyword>
<keyword evidence="5" id="KW-1185">Reference proteome</keyword>
<dbReference type="RefSeq" id="WP_130754122.1">
    <property type="nucleotide sequence ID" value="NZ_BBQY01000028.1"/>
</dbReference>
<evidence type="ECO:0000256" key="1">
    <source>
        <dbReference type="ARBA" id="ARBA00022801"/>
    </source>
</evidence>
<proteinExistence type="predicted"/>
<dbReference type="SUPFAM" id="SSF51120">
    <property type="entry name" value="beta-Roll"/>
    <property type="match status" value="4"/>
</dbReference>
<dbReference type="InterPro" id="IPR011049">
    <property type="entry name" value="Serralysin-like_metalloprot_C"/>
</dbReference>
<organism evidence="4 5">
    <name type="scientific">Sphingobium xenophagum</name>
    <dbReference type="NCBI Taxonomy" id="121428"/>
    <lineage>
        <taxon>Bacteria</taxon>
        <taxon>Pseudomonadati</taxon>
        <taxon>Pseudomonadota</taxon>
        <taxon>Alphaproteobacteria</taxon>
        <taxon>Sphingomonadales</taxon>
        <taxon>Sphingomonadaceae</taxon>
        <taxon>Sphingobium</taxon>
    </lineage>
</organism>
<dbReference type="PROSITE" id="PS00659">
    <property type="entry name" value="GLYCOSYL_HYDROL_F5"/>
    <property type="match status" value="1"/>
</dbReference>
<evidence type="ECO:0000259" key="3">
    <source>
        <dbReference type="Pfam" id="PF00150"/>
    </source>
</evidence>
<evidence type="ECO:0000313" key="5">
    <source>
        <dbReference type="Proteomes" id="UP000290975"/>
    </source>
</evidence>
<dbReference type="Pfam" id="PF00150">
    <property type="entry name" value="Cellulase"/>
    <property type="match status" value="1"/>
</dbReference>
<sequence length="793" mass="82635">MIGINLSGAEFGTQHRYGKDYIYPSESDLQFYADRGVEFVRLPIKWERIQSGLGGELNSAELGRLKTFMADAEAAGVKVIVDLHNYGRYGGNVVGGDKVPTAVFADFWQKMAVAIGGSPALLGYDLMNEPHDMNGGTSWKASAQAAVDAIRGVDMNAKIYVEGTGWASARHWTVSNNDLLINDPANKIVYEAHIYFDNDGAGIYDQSYDGEKAYATMGADRVKNFTDWLTRNGVEGFIGEFAVPGNDPRWLTVLDNFLSSLNELGIDAAYWGAGPWFGNYPLGLRDGAGNDRPQLDVLEKFLQPTAAQTLNGTAGNDVLKGDIGEEALNGGAGNDTLVGSLGTDRLDGGSGVDTADYSAGQRGIDIDLLRATQKGGRAEGDRLVGIETVRGTREADVLKGDDGANTLVGNAGDDLIAGRGGADVLDGGAGIDTLDYSESNAGLIIDLAKRTATGGHAMGDTITGFENVIGSAFADKLSGDAGNNVLNGGDGDDVLLTSIGGTDIYDGGAGRDTYDAGSSTKAVKLSLADGGSQWIRLISIEDLIGGSANDELTGDADTNRLVGNAGNDRLDGGAGADTMIGGTGNDIYYVDNAGDIVIEKAHEGADTVYVSASWAASNNIERLYVQGHAFVTLTGNALDNMIQAGTGGGKFDGGAGNDTITGGADNDWLIGGAGNDKLIGGAGRDTYTGGSGADTFVFQESDLGLFRDTITDFSRAEKDRIDVTKIDANVHLAGDQKFLFLGGTAFSGRAGEFRIEKIDGGQLLLGDTDGDTAVDITIAVIGNTPLVAGDLLL</sequence>
<dbReference type="PRINTS" id="PR00313">
    <property type="entry name" value="CABNDNGRPT"/>
</dbReference>
<feature type="domain" description="Glycoside hydrolase family 5" evidence="3">
    <location>
        <begin position="10"/>
        <end position="273"/>
    </location>
</feature>
<dbReference type="InterPro" id="IPR017853">
    <property type="entry name" value="GH"/>
</dbReference>
<dbReference type="Gene3D" id="2.150.10.10">
    <property type="entry name" value="Serralysin-like metalloprotease, C-terminal"/>
    <property type="match status" value="3"/>
</dbReference>
<dbReference type="GO" id="GO:0005509">
    <property type="term" value="F:calcium ion binding"/>
    <property type="evidence" value="ECO:0007669"/>
    <property type="project" value="InterPro"/>
</dbReference>
<dbReference type="Pfam" id="PF00353">
    <property type="entry name" value="HemolysinCabind"/>
    <property type="match status" value="5"/>
</dbReference>
<keyword evidence="2" id="KW-0326">Glycosidase</keyword>
<dbReference type="SUPFAM" id="SSF51445">
    <property type="entry name" value="(Trans)glycosidases"/>
    <property type="match status" value="1"/>
</dbReference>
<name>A0A401J6H6_SPHXE</name>
<protein>
    <submittedName>
        <fullName evidence="4">Endoglucanase</fullName>
    </submittedName>
</protein>
<dbReference type="PROSITE" id="PS00330">
    <property type="entry name" value="HEMOLYSIN_CALCIUM"/>
    <property type="match status" value="3"/>
</dbReference>
<dbReference type="GO" id="GO:0004553">
    <property type="term" value="F:hydrolase activity, hydrolyzing O-glycosyl compounds"/>
    <property type="evidence" value="ECO:0007669"/>
    <property type="project" value="InterPro"/>
</dbReference>
<dbReference type="GO" id="GO:0009251">
    <property type="term" value="P:glucan catabolic process"/>
    <property type="evidence" value="ECO:0007669"/>
    <property type="project" value="TreeGrafter"/>
</dbReference>
<evidence type="ECO:0000256" key="2">
    <source>
        <dbReference type="ARBA" id="ARBA00023295"/>
    </source>
</evidence>
<dbReference type="Proteomes" id="UP000290975">
    <property type="component" value="Unassembled WGS sequence"/>
</dbReference>
<dbReference type="AlphaFoldDB" id="A0A401J6H6"/>
<dbReference type="InterPro" id="IPR001343">
    <property type="entry name" value="Hemolysn_Ca-bd"/>
</dbReference>
<dbReference type="InterPro" id="IPR018511">
    <property type="entry name" value="Hemolysin-typ_Ca-bd_CS"/>
</dbReference>
<comment type="caution">
    <text evidence="4">The sequence shown here is derived from an EMBL/GenBank/DDBJ whole genome shotgun (WGS) entry which is preliminary data.</text>
</comment>